<protein>
    <recommendedName>
        <fullName evidence="5">EDD domain protein, DegV family</fullName>
    </recommendedName>
</protein>
<reference evidence="3" key="2">
    <citation type="submission" date="2020-09" db="EMBL/GenBank/DDBJ databases">
        <authorList>
            <person name="Sun Q."/>
            <person name="Zhou Y."/>
        </authorList>
    </citation>
    <scope>NUCLEOTIDE SEQUENCE</scope>
    <source>
        <strain evidence="3">CGMCC 1.15179</strain>
    </source>
</reference>
<comment type="function">
    <text evidence="1">May bind long-chain fatty acids, such as palmitate, and may play a role in lipid transport or fatty acid metabolism.</text>
</comment>
<keyword evidence="4" id="KW-1185">Reference proteome</keyword>
<evidence type="ECO:0000256" key="1">
    <source>
        <dbReference type="ARBA" id="ARBA00003238"/>
    </source>
</evidence>
<dbReference type="GO" id="GO:0008289">
    <property type="term" value="F:lipid binding"/>
    <property type="evidence" value="ECO:0007669"/>
    <property type="project" value="UniProtKB-KW"/>
</dbReference>
<evidence type="ECO:0000256" key="2">
    <source>
        <dbReference type="ARBA" id="ARBA00023121"/>
    </source>
</evidence>
<evidence type="ECO:0008006" key="5">
    <source>
        <dbReference type="Google" id="ProtNLM"/>
    </source>
</evidence>
<dbReference type="PANTHER" id="PTHR33434:SF3">
    <property type="entry name" value="DEGV DOMAIN-CONTAINING PROTEIN YITS"/>
    <property type="match status" value="1"/>
</dbReference>
<accession>A0A8J2VJM6</accession>
<dbReference type="EMBL" id="BMHQ01000012">
    <property type="protein sequence ID" value="GGE26145.1"/>
    <property type="molecule type" value="Genomic_DNA"/>
</dbReference>
<dbReference type="InterPro" id="IPR050270">
    <property type="entry name" value="DegV_domain_contain"/>
</dbReference>
<reference evidence="3" key="1">
    <citation type="journal article" date="2014" name="Int. J. Syst. Evol. Microbiol.">
        <title>Complete genome sequence of Corynebacterium casei LMG S-19264T (=DSM 44701T), isolated from a smear-ripened cheese.</title>
        <authorList>
            <consortium name="US DOE Joint Genome Institute (JGI-PGF)"/>
            <person name="Walter F."/>
            <person name="Albersmeier A."/>
            <person name="Kalinowski J."/>
            <person name="Ruckert C."/>
        </authorList>
    </citation>
    <scope>NUCLEOTIDE SEQUENCE</scope>
    <source>
        <strain evidence="3">CGMCC 1.15179</strain>
    </source>
</reference>
<dbReference type="PROSITE" id="PS51482">
    <property type="entry name" value="DEGV"/>
    <property type="match status" value="1"/>
</dbReference>
<dbReference type="PANTHER" id="PTHR33434">
    <property type="entry name" value="DEGV DOMAIN-CONTAINING PROTEIN DR_1986-RELATED"/>
    <property type="match status" value="1"/>
</dbReference>
<gene>
    <name evidence="3" type="ORF">GCM10011571_30360</name>
</gene>
<sequence>MNKIALVTDSSCDLPVDMLKKFDIEVIPLRLIYKEGEYRDGVDITPQQVYDRLEEEVPTTSMPSPEDIHAAFQRLEEQGYTHCIVLALSSGLNGTFNTFKVISQDFEKMKIDVIDSKGLSWVLGFLVIEAAQLIKKNIPYRTS</sequence>
<organism evidence="3 4">
    <name type="scientific">Marinithermofilum abyssi</name>
    <dbReference type="NCBI Taxonomy" id="1571185"/>
    <lineage>
        <taxon>Bacteria</taxon>
        <taxon>Bacillati</taxon>
        <taxon>Bacillota</taxon>
        <taxon>Bacilli</taxon>
        <taxon>Bacillales</taxon>
        <taxon>Thermoactinomycetaceae</taxon>
        <taxon>Marinithermofilum</taxon>
    </lineage>
</organism>
<dbReference type="SUPFAM" id="SSF82549">
    <property type="entry name" value="DAK1/DegV-like"/>
    <property type="match status" value="1"/>
</dbReference>
<dbReference type="Proteomes" id="UP000625210">
    <property type="component" value="Unassembled WGS sequence"/>
</dbReference>
<dbReference type="Pfam" id="PF02645">
    <property type="entry name" value="DegV"/>
    <property type="match status" value="1"/>
</dbReference>
<evidence type="ECO:0000313" key="3">
    <source>
        <dbReference type="EMBL" id="GGE26145.1"/>
    </source>
</evidence>
<name>A0A8J2VJM6_9BACL</name>
<dbReference type="Gene3D" id="3.40.50.10170">
    <property type="match status" value="1"/>
</dbReference>
<dbReference type="InterPro" id="IPR003797">
    <property type="entry name" value="DegV"/>
</dbReference>
<dbReference type="NCBIfam" id="TIGR00762">
    <property type="entry name" value="DegV"/>
    <property type="match status" value="1"/>
</dbReference>
<dbReference type="AlphaFoldDB" id="A0A8J2VJM6"/>
<proteinExistence type="predicted"/>
<keyword evidence="2" id="KW-0446">Lipid-binding</keyword>
<evidence type="ECO:0000313" key="4">
    <source>
        <dbReference type="Proteomes" id="UP000625210"/>
    </source>
</evidence>
<comment type="caution">
    <text evidence="3">The sequence shown here is derived from an EMBL/GenBank/DDBJ whole genome shotgun (WGS) entry which is preliminary data.</text>
</comment>